<dbReference type="PANTHER" id="PTHR39337">
    <property type="entry name" value="BLR5642 PROTEIN"/>
    <property type="match status" value="1"/>
</dbReference>
<dbReference type="InterPro" id="IPR014519">
    <property type="entry name" value="UCP024492"/>
</dbReference>
<protein>
    <recommendedName>
        <fullName evidence="3">DUF488 domain-containing protein</fullName>
    </recommendedName>
</protein>
<gene>
    <name evidence="1" type="ORF">MSZNOR_1255</name>
</gene>
<accession>A0ABM9HZ41</accession>
<reference evidence="1 2" key="1">
    <citation type="submission" date="2023-03" db="EMBL/GenBank/DDBJ databases">
        <authorList>
            <person name="Pearce D."/>
        </authorList>
    </citation>
    <scope>NUCLEOTIDE SEQUENCE [LARGE SCALE GENOMIC DNA]</scope>
    <source>
        <strain evidence="1">Msz</strain>
    </source>
</reference>
<evidence type="ECO:0008006" key="3">
    <source>
        <dbReference type="Google" id="ProtNLM"/>
    </source>
</evidence>
<dbReference type="Pfam" id="PF04343">
    <property type="entry name" value="DUF488"/>
    <property type="match status" value="1"/>
</dbReference>
<dbReference type="InterPro" id="IPR007438">
    <property type="entry name" value="DUF488"/>
</dbReference>
<dbReference type="PIRSF" id="PIRSF024492">
    <property type="entry name" value="UCP024492"/>
    <property type="match status" value="1"/>
</dbReference>
<keyword evidence="2" id="KW-1185">Reference proteome</keyword>
<proteinExistence type="predicted"/>
<evidence type="ECO:0000313" key="2">
    <source>
        <dbReference type="Proteomes" id="UP001162030"/>
    </source>
</evidence>
<evidence type="ECO:0000313" key="1">
    <source>
        <dbReference type="EMBL" id="CAI8782973.1"/>
    </source>
</evidence>
<name>A0ABM9HZ41_9GAMM</name>
<dbReference type="EMBL" id="OX458333">
    <property type="protein sequence ID" value="CAI8782973.1"/>
    <property type="molecule type" value="Genomic_DNA"/>
</dbReference>
<organism evidence="1 2">
    <name type="scientific">Methylocaldum szegediense</name>
    <dbReference type="NCBI Taxonomy" id="73780"/>
    <lineage>
        <taxon>Bacteria</taxon>
        <taxon>Pseudomonadati</taxon>
        <taxon>Pseudomonadota</taxon>
        <taxon>Gammaproteobacteria</taxon>
        <taxon>Methylococcales</taxon>
        <taxon>Methylococcaceae</taxon>
        <taxon>Methylocaldum</taxon>
    </lineage>
</organism>
<dbReference type="RefSeq" id="WP_051331387.1">
    <property type="nucleotide sequence ID" value="NZ_OX458333.1"/>
</dbReference>
<dbReference type="PANTHER" id="PTHR39337:SF1">
    <property type="entry name" value="BLR5642 PROTEIN"/>
    <property type="match status" value="1"/>
</dbReference>
<dbReference type="Proteomes" id="UP001162030">
    <property type="component" value="Chromosome"/>
</dbReference>
<sequence length="199" mass="22645">MREKWKNKQQKGRETMKIYSIGHSNRSSEELIDLLRKHGIGCLVDIRSSPGSARFKQFNRPALERALAESGILYRWEGGSLGGRRAAVPGDARHRTLDPGFRSYAAYMETSDFREGVEQILKQARICRTAFMCAEKEPSRCHRFLISDYLTVRGHVVEHLIGPNQSYRHDIQAAARIVGSRLIYDRDPQNLELFTAGAP</sequence>